<evidence type="ECO:0000256" key="4">
    <source>
        <dbReference type="ARBA" id="ARBA00011738"/>
    </source>
</evidence>
<dbReference type="PANTHER" id="PTHR46417:SF1">
    <property type="entry name" value="TRNA (GUANINE-N(1)-)-METHYLTRANSFERASE"/>
    <property type="match status" value="1"/>
</dbReference>
<dbReference type="EC" id="2.1.1.228" evidence="5 15"/>
<dbReference type="OrthoDB" id="9807416at2"/>
<evidence type="ECO:0000256" key="1">
    <source>
        <dbReference type="ARBA" id="ARBA00002634"/>
    </source>
</evidence>
<feature type="domain" description="tRNA methyltransferase TRMD/TRM10-type" evidence="18">
    <location>
        <begin position="1"/>
        <end position="221"/>
    </location>
</feature>
<comment type="catalytic activity">
    <reaction evidence="14 15 17">
        <text>guanosine(37) in tRNA + S-adenosyl-L-methionine = N(1)-methylguanosine(37) in tRNA + S-adenosyl-L-homocysteine + H(+)</text>
        <dbReference type="Rhea" id="RHEA:36899"/>
        <dbReference type="Rhea" id="RHEA-COMP:10145"/>
        <dbReference type="Rhea" id="RHEA-COMP:10147"/>
        <dbReference type="ChEBI" id="CHEBI:15378"/>
        <dbReference type="ChEBI" id="CHEBI:57856"/>
        <dbReference type="ChEBI" id="CHEBI:59789"/>
        <dbReference type="ChEBI" id="CHEBI:73542"/>
        <dbReference type="ChEBI" id="CHEBI:74269"/>
        <dbReference type="EC" id="2.1.1.228"/>
    </reaction>
</comment>
<evidence type="ECO:0000313" key="20">
    <source>
        <dbReference type="Proteomes" id="UP000298381"/>
    </source>
</evidence>
<keyword evidence="11 15" id="KW-0819">tRNA processing</keyword>
<dbReference type="InterPro" id="IPR016009">
    <property type="entry name" value="tRNA_MeTrfase_TRMD/TRM10"/>
</dbReference>
<keyword evidence="8 15" id="KW-0489">Methyltransferase</keyword>
<evidence type="ECO:0000256" key="17">
    <source>
        <dbReference type="RuleBase" id="RU003464"/>
    </source>
</evidence>
<evidence type="ECO:0000256" key="12">
    <source>
        <dbReference type="ARBA" id="ARBA00029736"/>
    </source>
</evidence>
<keyword evidence="10 15" id="KW-0949">S-adenosyl-L-methionine</keyword>
<comment type="function">
    <text evidence="1 15 17">Specifically methylates guanosine-37 in various tRNAs.</text>
</comment>
<evidence type="ECO:0000256" key="11">
    <source>
        <dbReference type="ARBA" id="ARBA00022694"/>
    </source>
</evidence>
<gene>
    <name evidence="15 19" type="primary">trmD</name>
    <name evidence="19" type="ORF">E4100_07325</name>
</gene>
<evidence type="ECO:0000256" key="14">
    <source>
        <dbReference type="ARBA" id="ARBA00047783"/>
    </source>
</evidence>
<feature type="binding site" evidence="15 16">
    <location>
        <position position="110"/>
    </location>
    <ligand>
        <name>S-adenosyl-L-methionine</name>
        <dbReference type="ChEBI" id="CHEBI:59789"/>
    </ligand>
</feature>
<evidence type="ECO:0000256" key="7">
    <source>
        <dbReference type="ARBA" id="ARBA00022490"/>
    </source>
</evidence>
<dbReference type="RefSeq" id="WP_135271388.1">
    <property type="nucleotide sequence ID" value="NZ_SRIB01000009.1"/>
</dbReference>
<dbReference type="PIRSF" id="PIRSF000386">
    <property type="entry name" value="tRNA_mtase"/>
    <property type="match status" value="1"/>
</dbReference>
<comment type="similarity">
    <text evidence="3 15 17">Belongs to the RNA methyltransferase TrmD family.</text>
</comment>
<dbReference type="GO" id="GO:0052906">
    <property type="term" value="F:tRNA (guanine(37)-N1)-methyltransferase activity"/>
    <property type="evidence" value="ECO:0007669"/>
    <property type="project" value="UniProtKB-UniRule"/>
</dbReference>
<accession>A0A4Z0D4H6</accession>
<keyword evidence="7 15" id="KW-0963">Cytoplasm</keyword>
<evidence type="ECO:0000256" key="8">
    <source>
        <dbReference type="ARBA" id="ARBA00022603"/>
    </source>
</evidence>
<dbReference type="SUPFAM" id="SSF75217">
    <property type="entry name" value="alpha/beta knot"/>
    <property type="match status" value="1"/>
</dbReference>
<comment type="subunit">
    <text evidence="4 15 17">Homodimer.</text>
</comment>
<dbReference type="PANTHER" id="PTHR46417">
    <property type="entry name" value="TRNA (GUANINE-N(1)-)-METHYLTRANSFERASE"/>
    <property type="match status" value="1"/>
</dbReference>
<dbReference type="GO" id="GO:0005829">
    <property type="term" value="C:cytosol"/>
    <property type="evidence" value="ECO:0007669"/>
    <property type="project" value="TreeGrafter"/>
</dbReference>
<dbReference type="InterPro" id="IPR023148">
    <property type="entry name" value="tRNA_m1G_MeTrfase_C_sf"/>
</dbReference>
<dbReference type="EMBL" id="SRIB01000009">
    <property type="protein sequence ID" value="TFZ39836.1"/>
    <property type="molecule type" value="Genomic_DNA"/>
</dbReference>
<evidence type="ECO:0000256" key="2">
    <source>
        <dbReference type="ARBA" id="ARBA00004496"/>
    </source>
</evidence>
<reference evidence="19 20" key="1">
    <citation type="submission" date="2019-03" db="EMBL/GenBank/DDBJ databases">
        <title>Draft genome sequence data and analysis of a Fermenting Bacterium, Soehngenia longevitae strain 1933PT, isolated from petroleum reservoir in Azerbaijan.</title>
        <authorList>
            <person name="Grouzdev D.S."/>
            <person name="Bidzhieva S.K."/>
            <person name="Sokolova D.S."/>
            <person name="Tourova T.P."/>
            <person name="Poltaraus A.B."/>
            <person name="Nazina T.N."/>
        </authorList>
    </citation>
    <scope>NUCLEOTIDE SEQUENCE [LARGE SCALE GENOMIC DNA]</scope>
    <source>
        <strain evidence="19 20">1933P</strain>
    </source>
</reference>
<evidence type="ECO:0000256" key="13">
    <source>
        <dbReference type="ARBA" id="ARBA00033392"/>
    </source>
</evidence>
<evidence type="ECO:0000256" key="3">
    <source>
        <dbReference type="ARBA" id="ARBA00007630"/>
    </source>
</evidence>
<evidence type="ECO:0000256" key="6">
    <source>
        <dbReference type="ARBA" id="ARBA00014679"/>
    </source>
</evidence>
<comment type="caution">
    <text evidence="19">The sequence shown here is derived from an EMBL/GenBank/DDBJ whole genome shotgun (WGS) entry which is preliminary data.</text>
</comment>
<evidence type="ECO:0000256" key="9">
    <source>
        <dbReference type="ARBA" id="ARBA00022679"/>
    </source>
</evidence>
<dbReference type="InterPro" id="IPR002649">
    <property type="entry name" value="tRNA_m1G_MeTrfase_TrmD"/>
</dbReference>
<dbReference type="InterPro" id="IPR029026">
    <property type="entry name" value="tRNA_m1G_MTases_N"/>
</dbReference>
<dbReference type="InterPro" id="IPR029028">
    <property type="entry name" value="Alpha/beta_knot_MTases"/>
</dbReference>
<dbReference type="Proteomes" id="UP000298381">
    <property type="component" value="Unassembled WGS sequence"/>
</dbReference>
<dbReference type="CDD" id="cd18080">
    <property type="entry name" value="TrmD-like"/>
    <property type="match status" value="1"/>
</dbReference>
<evidence type="ECO:0000256" key="16">
    <source>
        <dbReference type="PIRSR" id="PIRSR000386-1"/>
    </source>
</evidence>
<sequence length="241" mass="27607">MIIDILTLFPEVFSYLYSYSIIGKALENNKFVLNTVNIRDFSKDKHKRVDDYPYGGGPGMILKPEPIYDAIMSCKTEKSHVVYLSPKGKLLNQEIVKELARKEHVILLSGHYEGVDNRIVENYVDEEISIGDYVLTGGEIPTMVVIDSIVRLLPGVLSSDESFENESFYQGLLEYPQYTRPENFRGKRVPKILLSGDHMRIKKWRIINSLYITLSNRPDLICNNKLDDTTSSLIKDIIKNI</sequence>
<dbReference type="NCBIfam" id="NF000648">
    <property type="entry name" value="PRK00026.1"/>
    <property type="match status" value="1"/>
</dbReference>
<dbReference type="NCBIfam" id="TIGR00088">
    <property type="entry name" value="trmD"/>
    <property type="match status" value="1"/>
</dbReference>
<evidence type="ECO:0000256" key="10">
    <source>
        <dbReference type="ARBA" id="ARBA00022691"/>
    </source>
</evidence>
<name>A0A4Z0D4H6_9FIRM</name>
<keyword evidence="9 15" id="KW-0808">Transferase</keyword>
<evidence type="ECO:0000256" key="5">
    <source>
        <dbReference type="ARBA" id="ARBA00012807"/>
    </source>
</evidence>
<feature type="binding site" evidence="15 16">
    <location>
        <begin position="130"/>
        <end position="135"/>
    </location>
    <ligand>
        <name>S-adenosyl-L-methionine</name>
        <dbReference type="ChEBI" id="CHEBI:59789"/>
    </ligand>
</feature>
<evidence type="ECO:0000259" key="18">
    <source>
        <dbReference type="Pfam" id="PF01746"/>
    </source>
</evidence>
<dbReference type="Gene3D" id="3.40.1280.10">
    <property type="match status" value="1"/>
</dbReference>
<evidence type="ECO:0000256" key="15">
    <source>
        <dbReference type="HAMAP-Rule" id="MF_00605"/>
    </source>
</evidence>
<protein>
    <recommendedName>
        <fullName evidence="6 15">tRNA (guanine-N(1)-)-methyltransferase</fullName>
        <ecNumber evidence="5 15">2.1.1.228</ecNumber>
    </recommendedName>
    <alternativeName>
        <fullName evidence="12 15">M1G-methyltransferase</fullName>
    </alternativeName>
    <alternativeName>
        <fullName evidence="13 15">tRNA [GM37] methyltransferase</fullName>
    </alternativeName>
</protein>
<dbReference type="GO" id="GO:0002939">
    <property type="term" value="P:tRNA N1-guanine methylation"/>
    <property type="evidence" value="ECO:0007669"/>
    <property type="project" value="TreeGrafter"/>
</dbReference>
<dbReference type="FunFam" id="3.40.1280.10:FF:000001">
    <property type="entry name" value="tRNA (guanine-N(1)-)-methyltransferase"/>
    <property type="match status" value="1"/>
</dbReference>
<dbReference type="Gene3D" id="1.10.1270.20">
    <property type="entry name" value="tRNA(m1g37)methyltransferase, domain 2"/>
    <property type="match status" value="1"/>
</dbReference>
<keyword evidence="20" id="KW-1185">Reference proteome</keyword>
<comment type="subcellular location">
    <subcellularLocation>
        <location evidence="2 15 17">Cytoplasm</location>
    </subcellularLocation>
</comment>
<dbReference type="Pfam" id="PF01746">
    <property type="entry name" value="tRNA_m1G_MT"/>
    <property type="match status" value="1"/>
</dbReference>
<organism evidence="19 20">
    <name type="scientific">Soehngenia longivitae</name>
    <dbReference type="NCBI Taxonomy" id="2562294"/>
    <lineage>
        <taxon>Bacteria</taxon>
        <taxon>Bacillati</taxon>
        <taxon>Bacillota</taxon>
        <taxon>Tissierellia</taxon>
        <taxon>Tissierellales</taxon>
        <taxon>Tissierellaceae</taxon>
        <taxon>Soehngenia</taxon>
    </lineage>
</organism>
<dbReference type="HAMAP" id="MF_00605">
    <property type="entry name" value="TrmD"/>
    <property type="match status" value="1"/>
</dbReference>
<proteinExistence type="inferred from homology"/>
<dbReference type="AlphaFoldDB" id="A0A4Z0D4H6"/>
<evidence type="ECO:0000313" key="19">
    <source>
        <dbReference type="EMBL" id="TFZ39836.1"/>
    </source>
</evidence>